<dbReference type="AlphaFoldDB" id="A0A6P2BM42"/>
<comment type="caution">
    <text evidence="1">The sequence shown here is derived from an EMBL/GenBank/DDBJ whole genome shotgun (WGS) entry which is preliminary data.</text>
</comment>
<organism evidence="1 2">
    <name type="scientific">Trebonia kvetii</name>
    <dbReference type="NCBI Taxonomy" id="2480626"/>
    <lineage>
        <taxon>Bacteria</taxon>
        <taxon>Bacillati</taxon>
        <taxon>Actinomycetota</taxon>
        <taxon>Actinomycetes</taxon>
        <taxon>Streptosporangiales</taxon>
        <taxon>Treboniaceae</taxon>
        <taxon>Trebonia</taxon>
    </lineage>
</organism>
<dbReference type="OrthoDB" id="3829418at2"/>
<evidence type="ECO:0000313" key="2">
    <source>
        <dbReference type="Proteomes" id="UP000460272"/>
    </source>
</evidence>
<gene>
    <name evidence="1" type="ORF">EAS64_38735</name>
</gene>
<protein>
    <submittedName>
        <fullName evidence="1">Uncharacterized protein</fullName>
    </submittedName>
</protein>
<accession>A0A6P2BM42</accession>
<keyword evidence="2" id="KW-1185">Reference proteome</keyword>
<dbReference type="EMBL" id="RPFW01000010">
    <property type="protein sequence ID" value="TVZ00020.1"/>
    <property type="molecule type" value="Genomic_DNA"/>
</dbReference>
<evidence type="ECO:0000313" key="1">
    <source>
        <dbReference type="EMBL" id="TVZ00020.1"/>
    </source>
</evidence>
<reference evidence="1 2" key="1">
    <citation type="submission" date="2018-11" db="EMBL/GenBank/DDBJ databases">
        <title>Trebonia kvetii gen.nov., sp.nov., a novel acidophilic actinobacterium, and proposal of the new actinobacterial family Treboniaceae fam. nov.</title>
        <authorList>
            <person name="Rapoport D."/>
            <person name="Sagova-Mareckova M."/>
            <person name="Sedlacek I."/>
            <person name="Provaznik J."/>
            <person name="Kralova S."/>
            <person name="Pavlinic D."/>
            <person name="Benes V."/>
            <person name="Kopecky J."/>
        </authorList>
    </citation>
    <scope>NUCLEOTIDE SEQUENCE [LARGE SCALE GENOMIC DNA]</scope>
    <source>
        <strain evidence="1 2">15Tr583</strain>
    </source>
</reference>
<proteinExistence type="predicted"/>
<dbReference type="Proteomes" id="UP000460272">
    <property type="component" value="Unassembled WGS sequence"/>
</dbReference>
<name>A0A6P2BM42_9ACTN</name>
<sequence>MNLVWATRGRTWGFRFLLDGGYSDPLPIYERAFGGTDGESTTCRRVGGPVALRFPDPQGRRDAAGRMIPHDFVVLPPMADEIHSVEDGQRLIWPSLADAFARLWDLPEPPSPDEVTKAFGAE</sequence>